<keyword evidence="1" id="KW-0472">Membrane</keyword>
<dbReference type="KEGG" id="ipc:IPA_00950"/>
<keyword evidence="1" id="KW-1133">Transmembrane helix</keyword>
<proteinExistence type="predicted"/>
<keyword evidence="1" id="KW-0812">Transmembrane</keyword>
<dbReference type="EMBL" id="CP006868">
    <property type="protein sequence ID" value="UXD22021.1"/>
    <property type="molecule type" value="Genomic_DNA"/>
</dbReference>
<organism evidence="2 3">
    <name type="scientific">Ignicoccus pacificus DSM 13166</name>
    <dbReference type="NCBI Taxonomy" id="940294"/>
    <lineage>
        <taxon>Archaea</taxon>
        <taxon>Thermoproteota</taxon>
        <taxon>Thermoprotei</taxon>
        <taxon>Desulfurococcales</taxon>
        <taxon>Desulfurococcaceae</taxon>
        <taxon>Ignicoccus</taxon>
    </lineage>
</organism>
<accession>A0A977PJR9</accession>
<keyword evidence="3" id="KW-1185">Reference proteome</keyword>
<evidence type="ECO:0000313" key="2">
    <source>
        <dbReference type="EMBL" id="UXD22021.1"/>
    </source>
</evidence>
<reference evidence="2" key="1">
    <citation type="submission" date="2013-11" db="EMBL/GenBank/DDBJ databases">
        <title>Comparative genomics of Ignicoccus.</title>
        <authorList>
            <person name="Podar M."/>
        </authorList>
    </citation>
    <scope>NUCLEOTIDE SEQUENCE</scope>
    <source>
        <strain evidence="2">DSM 13166</strain>
    </source>
</reference>
<sequence length="80" mass="8985">MLHMAFQDYIIVANPGDVITPFQTLATNGILTPLQNLIQNVIANYTPEYIVPATIMYIVISMFILALFLYIVTRIVSPII</sequence>
<dbReference type="AlphaFoldDB" id="A0A977PJR9"/>
<name>A0A977PJR9_9CREN</name>
<feature type="transmembrane region" description="Helical" evidence="1">
    <location>
        <begin position="49"/>
        <end position="72"/>
    </location>
</feature>
<protein>
    <submittedName>
        <fullName evidence="2">Uncharacterized protein</fullName>
    </submittedName>
</protein>
<gene>
    <name evidence="2" type="ORF">IPA_00950</name>
</gene>
<evidence type="ECO:0000256" key="1">
    <source>
        <dbReference type="SAM" id="Phobius"/>
    </source>
</evidence>
<evidence type="ECO:0000313" key="3">
    <source>
        <dbReference type="Proteomes" id="UP001063698"/>
    </source>
</evidence>
<dbReference type="Proteomes" id="UP001063698">
    <property type="component" value="Chromosome"/>
</dbReference>